<dbReference type="Proteomes" id="UP000321080">
    <property type="component" value="Unassembled WGS sequence"/>
</dbReference>
<dbReference type="OrthoDB" id="9957964at2"/>
<reference evidence="1 2" key="1">
    <citation type="submission" date="2019-08" db="EMBL/GenBank/DDBJ databases">
        <title>Seonamhaeicola sediminis sp. nov., isolated from marine sediment.</title>
        <authorList>
            <person name="Cao W.R."/>
        </authorList>
    </citation>
    <scope>NUCLEOTIDE SEQUENCE [LARGE SCALE GENOMIC DNA]</scope>
    <source>
        <strain evidence="1 2">1505</strain>
    </source>
</reference>
<accession>A0A5C7GGF3</accession>
<organism evidence="1 2">
    <name type="scientific">Seonamhaeicola maritimus</name>
    <dbReference type="NCBI Taxonomy" id="2591822"/>
    <lineage>
        <taxon>Bacteria</taxon>
        <taxon>Pseudomonadati</taxon>
        <taxon>Bacteroidota</taxon>
        <taxon>Flavobacteriia</taxon>
        <taxon>Flavobacteriales</taxon>
        <taxon>Flavobacteriaceae</taxon>
    </lineage>
</organism>
<dbReference type="EMBL" id="VRKQ01000010">
    <property type="protein sequence ID" value="TXG36717.1"/>
    <property type="molecule type" value="Genomic_DNA"/>
</dbReference>
<gene>
    <name evidence="1" type="ORF">FUA22_09040</name>
</gene>
<keyword evidence="2" id="KW-1185">Reference proteome</keyword>
<name>A0A5C7GGF3_9FLAO</name>
<comment type="caution">
    <text evidence="1">The sequence shown here is derived from an EMBL/GenBank/DDBJ whole genome shotgun (WGS) entry which is preliminary data.</text>
</comment>
<protein>
    <submittedName>
        <fullName evidence="1">Uncharacterized protein</fullName>
    </submittedName>
</protein>
<evidence type="ECO:0000313" key="2">
    <source>
        <dbReference type="Proteomes" id="UP000321080"/>
    </source>
</evidence>
<sequence length="167" mass="19725">MSKFIELKDLIHFKGKFIYDNFILRNLKRIEFRSALSNELTYLEITKQNIKDKEFSIKRTNCAIDLKGNKNYDFEIKDSEKNINWKSHNPIKFIGFSNKSFYKSENSEVKIVSNGFGKMVYLNSKFIGRIKRKRIDIKNENYANILIGICCVDIICNDIYKLNEPND</sequence>
<evidence type="ECO:0000313" key="1">
    <source>
        <dbReference type="EMBL" id="TXG36717.1"/>
    </source>
</evidence>
<dbReference type="RefSeq" id="WP_147767642.1">
    <property type="nucleotide sequence ID" value="NZ_VRKQ01000010.1"/>
</dbReference>
<proteinExistence type="predicted"/>
<dbReference type="AlphaFoldDB" id="A0A5C7GGF3"/>